<dbReference type="EMBL" id="JBEPEK010001231">
    <property type="protein sequence ID" value="MER7188421.1"/>
    <property type="molecule type" value="Genomic_DNA"/>
</dbReference>
<evidence type="ECO:0000256" key="1">
    <source>
        <dbReference type="SAM" id="MobiDB-lite"/>
    </source>
</evidence>
<evidence type="ECO:0000256" key="2">
    <source>
        <dbReference type="SAM" id="SignalP"/>
    </source>
</evidence>
<organism evidence="3 4">
    <name type="scientific">Streptomyces hyaluromycini</name>
    <dbReference type="NCBI Taxonomy" id="1377993"/>
    <lineage>
        <taxon>Bacteria</taxon>
        <taxon>Bacillati</taxon>
        <taxon>Actinomycetota</taxon>
        <taxon>Actinomycetes</taxon>
        <taxon>Kitasatosporales</taxon>
        <taxon>Streptomycetaceae</taxon>
        <taxon>Streptomyces</taxon>
    </lineage>
</organism>
<feature type="non-terminal residue" evidence="3">
    <location>
        <position position="115"/>
    </location>
</feature>
<evidence type="ECO:0000313" key="3">
    <source>
        <dbReference type="EMBL" id="MER7188421.1"/>
    </source>
</evidence>
<feature type="chain" id="PRO_5046671237" description="DUF320 domain-containing protein" evidence="2">
    <location>
        <begin position="34"/>
        <end position="115"/>
    </location>
</feature>
<keyword evidence="4" id="KW-1185">Reference proteome</keyword>
<proteinExistence type="predicted"/>
<reference evidence="3 4" key="1">
    <citation type="submission" date="2024-06" db="EMBL/GenBank/DDBJ databases">
        <title>The Natural Products Discovery Center: Release of the First 8490 Sequenced Strains for Exploring Actinobacteria Biosynthetic Diversity.</title>
        <authorList>
            <person name="Kalkreuter E."/>
            <person name="Kautsar S.A."/>
            <person name="Yang D."/>
            <person name="Bader C.D."/>
            <person name="Teijaro C.N."/>
            <person name="Fluegel L."/>
            <person name="Davis C.M."/>
            <person name="Simpson J.R."/>
            <person name="Lauterbach L."/>
            <person name="Steele A.D."/>
            <person name="Gui C."/>
            <person name="Meng S."/>
            <person name="Li G."/>
            <person name="Viehrig K."/>
            <person name="Ye F."/>
            <person name="Su P."/>
            <person name="Kiefer A.F."/>
            <person name="Nichols A."/>
            <person name="Cepeda A.J."/>
            <person name="Yan W."/>
            <person name="Fan B."/>
            <person name="Jiang Y."/>
            <person name="Adhikari A."/>
            <person name="Zheng C.-J."/>
            <person name="Schuster L."/>
            <person name="Cowan T.M."/>
            <person name="Smanski M.J."/>
            <person name="Chevrette M.G."/>
            <person name="De Carvalho L.P.S."/>
            <person name="Shen B."/>
        </authorList>
    </citation>
    <scope>NUCLEOTIDE SEQUENCE [LARGE SCALE GENOMIC DNA]</scope>
    <source>
        <strain evidence="3 4">NPDC000234</strain>
    </source>
</reference>
<protein>
    <recommendedName>
        <fullName evidence="5">DUF320 domain-containing protein</fullName>
    </recommendedName>
</protein>
<keyword evidence="2" id="KW-0732">Signal</keyword>
<evidence type="ECO:0008006" key="5">
    <source>
        <dbReference type="Google" id="ProtNLM"/>
    </source>
</evidence>
<feature type="region of interest" description="Disordered" evidence="1">
    <location>
        <begin position="33"/>
        <end position="69"/>
    </location>
</feature>
<accession>A0ABV1XH98</accession>
<gene>
    <name evidence="3" type="ORF">ABT404_54730</name>
</gene>
<dbReference type="Proteomes" id="UP001474181">
    <property type="component" value="Unassembled WGS sequence"/>
</dbReference>
<comment type="caution">
    <text evidence="3">The sequence shown here is derived from an EMBL/GenBank/DDBJ whole genome shotgun (WGS) entry which is preliminary data.</text>
</comment>
<name>A0ABV1XH98_9ACTN</name>
<sequence length="115" mass="10857">MRTRSWKVRLGVTVSAAMTAGVAAGALAPAAMAAPGPQSRTATAAARQLPADSARPGGAIGQFGPVKSGDGSVRIGDRVCAGNCNATVNGSNGGQGGICAGLCNGSADGGTGTTG</sequence>
<feature type="signal peptide" evidence="2">
    <location>
        <begin position="1"/>
        <end position="33"/>
    </location>
</feature>
<evidence type="ECO:0000313" key="4">
    <source>
        <dbReference type="Proteomes" id="UP001474181"/>
    </source>
</evidence>